<dbReference type="Pfam" id="PF11197">
    <property type="entry name" value="DUF2835"/>
    <property type="match status" value="1"/>
</dbReference>
<comment type="caution">
    <text evidence="1">The sequence shown here is derived from an EMBL/GenBank/DDBJ whole genome shotgun (WGS) entry which is preliminary data.</text>
</comment>
<proteinExistence type="predicted"/>
<dbReference type="EMBL" id="QFXE01000023">
    <property type="protein sequence ID" value="RDH80918.1"/>
    <property type="molecule type" value="Genomic_DNA"/>
</dbReference>
<keyword evidence="2" id="KW-1185">Reference proteome</keyword>
<gene>
    <name evidence="1" type="ORF">DIZ78_17830</name>
</gene>
<dbReference type="InterPro" id="IPR021363">
    <property type="entry name" value="DUF2835"/>
</dbReference>
<evidence type="ECO:0000313" key="1">
    <source>
        <dbReference type="EMBL" id="RDH80918.1"/>
    </source>
</evidence>
<sequence length="75" mass="8837">MSDRIRFFLNLTADRYLSHYQGHVKNVSVIAEDGRRIEFPANTLRPFVTKSGVQGRFELLIDDNNRLQRLHRLSH</sequence>
<accession>A0A370D7G8</accession>
<dbReference type="AlphaFoldDB" id="A0A370D7G8"/>
<dbReference type="Proteomes" id="UP000254771">
    <property type="component" value="Unassembled WGS sequence"/>
</dbReference>
<protein>
    <submittedName>
        <fullName evidence="1">DUF2835 domain-containing protein</fullName>
    </submittedName>
</protein>
<reference evidence="1 2" key="1">
    <citation type="journal article" date="2018" name="ISME J.">
        <title>Endosymbiont genomes yield clues of tubeworm success.</title>
        <authorList>
            <person name="Li Y."/>
            <person name="Liles M.R."/>
            <person name="Halanych K.M."/>
        </authorList>
    </citation>
    <scope>NUCLEOTIDE SEQUENCE [LARGE SCALE GENOMIC DNA]</scope>
    <source>
        <strain evidence="1">A1462</strain>
    </source>
</reference>
<organism evidence="1 2">
    <name type="scientific">endosymbiont of Escarpia spicata</name>
    <dbReference type="NCBI Taxonomy" id="2200908"/>
    <lineage>
        <taxon>Bacteria</taxon>
        <taxon>Pseudomonadati</taxon>
        <taxon>Pseudomonadota</taxon>
        <taxon>Gammaproteobacteria</taxon>
        <taxon>sulfur-oxidizing symbionts</taxon>
    </lineage>
</organism>
<name>A0A370D7G8_9GAMM</name>
<evidence type="ECO:0000313" key="2">
    <source>
        <dbReference type="Proteomes" id="UP000254771"/>
    </source>
</evidence>